<evidence type="ECO:0000313" key="8">
    <source>
        <dbReference type="Proteomes" id="UP000574317"/>
    </source>
</evidence>
<feature type="region of interest" description="Disordered" evidence="5">
    <location>
        <begin position="616"/>
        <end position="639"/>
    </location>
</feature>
<dbReference type="AlphaFoldDB" id="A0A8H5IVH0"/>
<dbReference type="InterPro" id="IPR036852">
    <property type="entry name" value="Peptidase_S8/S53_dom_sf"/>
</dbReference>
<accession>A0A8H5IVH0</accession>
<dbReference type="CDD" id="cd07491">
    <property type="entry name" value="Peptidases_S8_7"/>
    <property type="match status" value="1"/>
</dbReference>
<name>A0A8H5IVH0_9HYPO</name>
<dbReference type="GO" id="GO:0006508">
    <property type="term" value="P:proteolysis"/>
    <property type="evidence" value="ECO:0007669"/>
    <property type="project" value="UniProtKB-KW"/>
</dbReference>
<evidence type="ECO:0000259" key="6">
    <source>
        <dbReference type="Pfam" id="PF00082"/>
    </source>
</evidence>
<feature type="domain" description="Peptidase S8/S53" evidence="6">
    <location>
        <begin position="672"/>
        <end position="899"/>
    </location>
</feature>
<comment type="similarity">
    <text evidence="4">Belongs to the peptidase S8 family.</text>
</comment>
<dbReference type="Proteomes" id="UP000574317">
    <property type="component" value="Unassembled WGS sequence"/>
</dbReference>
<organism evidence="7 8">
    <name type="scientific">Fusarium napiforme</name>
    <dbReference type="NCBI Taxonomy" id="42672"/>
    <lineage>
        <taxon>Eukaryota</taxon>
        <taxon>Fungi</taxon>
        <taxon>Dikarya</taxon>
        <taxon>Ascomycota</taxon>
        <taxon>Pezizomycotina</taxon>
        <taxon>Sordariomycetes</taxon>
        <taxon>Hypocreomycetidae</taxon>
        <taxon>Hypocreales</taxon>
        <taxon>Nectriaceae</taxon>
        <taxon>Fusarium</taxon>
        <taxon>Fusarium fujikuroi species complex</taxon>
    </lineage>
</organism>
<keyword evidence="1 4" id="KW-0645">Protease</keyword>
<dbReference type="InterPro" id="IPR000209">
    <property type="entry name" value="Peptidase_S8/S53_dom"/>
</dbReference>
<reference evidence="7 8" key="1">
    <citation type="submission" date="2020-05" db="EMBL/GenBank/DDBJ databases">
        <title>Identification and distribution of gene clusters putatively required for synthesis of sphingolipid metabolism inhibitors in phylogenetically diverse species of the filamentous fungus Fusarium.</title>
        <authorList>
            <person name="Kim H.-S."/>
            <person name="Busman M."/>
            <person name="Brown D.W."/>
            <person name="Divon H."/>
            <person name="Uhlig S."/>
            <person name="Proctor R.H."/>
        </authorList>
    </citation>
    <scope>NUCLEOTIDE SEQUENCE [LARGE SCALE GENOMIC DNA]</scope>
    <source>
        <strain evidence="7 8">NRRL 25196</strain>
    </source>
</reference>
<protein>
    <submittedName>
        <fullName evidence="7">Major intracellular serine protease</fullName>
    </submittedName>
</protein>
<proteinExistence type="inferred from homology"/>
<comment type="caution">
    <text evidence="7">The sequence shown here is derived from an EMBL/GenBank/DDBJ whole genome shotgun (WGS) entry which is preliminary data.</text>
</comment>
<feature type="compositionally biased region" description="Basic and acidic residues" evidence="5">
    <location>
        <begin position="273"/>
        <end position="311"/>
    </location>
</feature>
<dbReference type="PROSITE" id="PS51892">
    <property type="entry name" value="SUBTILASE"/>
    <property type="match status" value="1"/>
</dbReference>
<dbReference type="InterPro" id="IPR015500">
    <property type="entry name" value="Peptidase_S8_subtilisin-rel"/>
</dbReference>
<feature type="compositionally biased region" description="Acidic residues" evidence="5">
    <location>
        <begin position="18"/>
        <end position="27"/>
    </location>
</feature>
<evidence type="ECO:0000256" key="2">
    <source>
        <dbReference type="ARBA" id="ARBA00022801"/>
    </source>
</evidence>
<keyword evidence="2 4" id="KW-0378">Hydrolase</keyword>
<feature type="active site" description="Charge relay system" evidence="4">
    <location>
        <position position="678"/>
    </location>
</feature>
<feature type="region of interest" description="Disordered" evidence="5">
    <location>
        <begin position="1"/>
        <end position="36"/>
    </location>
</feature>
<dbReference type="PRINTS" id="PR00723">
    <property type="entry name" value="SUBTILISIN"/>
</dbReference>
<feature type="compositionally biased region" description="Basic and acidic residues" evidence="5">
    <location>
        <begin position="321"/>
        <end position="332"/>
    </location>
</feature>
<evidence type="ECO:0000256" key="3">
    <source>
        <dbReference type="ARBA" id="ARBA00022825"/>
    </source>
</evidence>
<keyword evidence="8" id="KW-1185">Reference proteome</keyword>
<feature type="compositionally biased region" description="Basic and acidic residues" evidence="5">
    <location>
        <begin position="627"/>
        <end position="639"/>
    </location>
</feature>
<dbReference type="GO" id="GO:0004252">
    <property type="term" value="F:serine-type endopeptidase activity"/>
    <property type="evidence" value="ECO:0007669"/>
    <property type="project" value="UniProtKB-UniRule"/>
</dbReference>
<dbReference type="SUPFAM" id="SSF52743">
    <property type="entry name" value="Subtilisin-like"/>
    <property type="match status" value="1"/>
</dbReference>
<feature type="region of interest" description="Disordered" evidence="5">
    <location>
        <begin position="53"/>
        <end position="76"/>
    </location>
</feature>
<feature type="active site" description="Charge relay system" evidence="4">
    <location>
        <position position="884"/>
    </location>
</feature>
<evidence type="ECO:0000256" key="1">
    <source>
        <dbReference type="ARBA" id="ARBA00022670"/>
    </source>
</evidence>
<feature type="region of interest" description="Disordered" evidence="5">
    <location>
        <begin position="256"/>
        <end position="332"/>
    </location>
</feature>
<sequence length="997" mass="113290">MDLEKKNPENLQQQQEHDSDDDDDYDIDFAVTSAFEPEDPIKKQFDLELKSARDLSLRHQDPKGDKEQKKHEKNEFIKEKESKWSEKTREERNFLHYLAEYNPMDYENPVSLQWLMKQAVQKLPVESVWLRDNKNHFPLTTALLKANMIFYYSFCLRMDQGTCQTYKTFLLNKYDDGNGSEETTCIHAAVALVFENGDKRENAFKSMCGFIPRHVFLIKDSKDRTPLHRAVEYELCCMTQVSVVSDLLRTCPDLSDVQIKDPDNQSRTLSDSASKDLKGAAPKRVDFKQEKGLDPKKDAKRVSTKTEKSSSEKTSMGPPPAREKGDAGSGLRRRDSIAITPKGMMTPSQSPLLTPVSRVKTEAVPKLTRPAVVNKTVTSEKEAEEAANKISELLKLEILRRESPENASESLRLLDEPVKDFWFDFGPPPPHTVSEDAFKRHFSHLQFDKALQYVAFPQVRPDDGLERPDMRNQGRKDMVFFFNWLRGKSVRRIIKVVVEDMAKPSHSDEAIEDCLKDFGVEILDWRRLDLDALCLQKIGGHLREVHLRWSGSNSTLRAWSEKEGLAFIPTLQRIYLFQDEGLESRERTPKNLDAFERRLHDYWPQGRDKPKVIRPMTGGGRRVTKVQAKDPKPEPRERSIDPHRWITCMEGFSRQFKQIQALRDKSPSLKPVEVALIDDSVDIMHRDLNDTKDRTFLGKSFDFSNGGSTPRVPPYWSSSSGHGTLMARLIHKICPSAVIHVIKLQTFWVGNSDKLQIRADSAVKAIEYAAKRGSQIICMSWTIKPPEGELKGEFRSAALNAIDKHHVLIFCAASDQGQFKDRSYPHGSNGECFRIGAAKATGKVDEKVGDSDTVDFILPGHEVVVNYGEIKPQLDSFEAHSGSSVANGLATGLAALIIECVRLGAIFNRELEKMKVEEAFKYKAPFIDQEDLKRIQDPTRMAYALSSIGTDLNTKNKYIEVWKTFSDVADELSRCGTSLDQLELIARLAGGFLKRGT</sequence>
<evidence type="ECO:0000256" key="5">
    <source>
        <dbReference type="SAM" id="MobiDB-lite"/>
    </source>
</evidence>
<feature type="active site" description="Charge relay system" evidence="4">
    <location>
        <position position="722"/>
    </location>
</feature>
<dbReference type="Gene3D" id="3.40.50.200">
    <property type="entry name" value="Peptidase S8/S53 domain"/>
    <property type="match status" value="1"/>
</dbReference>
<gene>
    <name evidence="7" type="ORF">FNAPI_9840</name>
</gene>
<keyword evidence="3 4" id="KW-0720">Serine protease</keyword>
<evidence type="ECO:0000256" key="4">
    <source>
        <dbReference type="PROSITE-ProRule" id="PRU01240"/>
    </source>
</evidence>
<dbReference type="EMBL" id="JAAOAO010000415">
    <property type="protein sequence ID" value="KAF5542952.1"/>
    <property type="molecule type" value="Genomic_DNA"/>
</dbReference>
<dbReference type="Pfam" id="PF00082">
    <property type="entry name" value="Peptidase_S8"/>
    <property type="match status" value="1"/>
</dbReference>
<evidence type="ECO:0000313" key="7">
    <source>
        <dbReference type="EMBL" id="KAF5542952.1"/>
    </source>
</evidence>